<dbReference type="KEGG" id="marq:MARGE09_P2511"/>
<proteinExistence type="predicted"/>
<sequence>MTKLLNSIEYWGNKLPHPTALFIILCGIVVLASALLSALNIGAALNPQDKTILVKNLLSRDGLHYFLTHAVKNFVTFAPVGTALVAVMGLSIAEHSGLLPALLRGLVKRTPEKWLTAAIVFSGVMSSLASDSGYVVLIPLAAIIFLQAGRHPIAGIAAAFAGVSAGYSANLILGPHDAILAGLSQESARTISPDYTVNIAGNYYFIIASTFLITAIASWVNHKFTQKQVTGINFDAPAATTGNSNPLTQRGLIAAGITFLVILILLLAATLPANGILRGLDGSLLQSPLTQGVVIIIALSAALCGISYGLAARTYQSWQDAITGMEQHTATMASYLVLMFFAAQFVSLFNWSQLGIVIAISGANGLKALQLPLPVLLITFVFLAGFINLFIGSSSAKWALIAPIFVPMFLLLGLTPEATQMAYRIGDSTTNIISPLMPYFGVVIAFIHHYNKNLGAGTVVALMLPYSISLLLGWTLVLAIWLFFDWPLGPGVKAFLP</sequence>
<feature type="transmembrane region" description="Helical" evidence="1">
    <location>
        <begin position="293"/>
        <end position="311"/>
    </location>
</feature>
<dbReference type="GO" id="GO:1902604">
    <property type="term" value="P:p-aminobenzoyl-glutamate transmembrane transport"/>
    <property type="evidence" value="ECO:0007669"/>
    <property type="project" value="InterPro"/>
</dbReference>
<evidence type="ECO:0000313" key="2">
    <source>
        <dbReference type="EMBL" id="BCD98310.1"/>
    </source>
</evidence>
<keyword evidence="3" id="KW-1185">Reference proteome</keyword>
<dbReference type="Pfam" id="PF03806">
    <property type="entry name" value="ABG_transport"/>
    <property type="match status" value="1"/>
</dbReference>
<feature type="transmembrane region" description="Helical" evidence="1">
    <location>
        <begin position="203"/>
        <end position="220"/>
    </location>
</feature>
<keyword evidence="1" id="KW-1133">Transmembrane helix</keyword>
<dbReference type="InterPro" id="IPR004697">
    <property type="entry name" value="AbgT"/>
</dbReference>
<feature type="transmembrane region" description="Helical" evidence="1">
    <location>
        <begin position="398"/>
        <end position="416"/>
    </location>
</feature>
<keyword evidence="1" id="KW-0812">Transmembrane</keyword>
<dbReference type="RefSeq" id="WP_236982564.1">
    <property type="nucleotide sequence ID" value="NZ_AP023086.1"/>
</dbReference>
<dbReference type="GO" id="GO:0015558">
    <property type="term" value="F:secondary active p-aminobenzoyl-glutamate transmembrane transporter activity"/>
    <property type="evidence" value="ECO:0007669"/>
    <property type="project" value="InterPro"/>
</dbReference>
<feature type="transmembrane region" description="Helical" evidence="1">
    <location>
        <begin position="113"/>
        <end position="146"/>
    </location>
</feature>
<feature type="transmembrane region" description="Helical" evidence="1">
    <location>
        <begin position="332"/>
        <end position="351"/>
    </location>
</feature>
<protein>
    <submittedName>
        <fullName evidence="2">Aminobenzoyl-glutamate transport protein</fullName>
    </submittedName>
</protein>
<feature type="transmembrane region" description="Helical" evidence="1">
    <location>
        <begin position="459"/>
        <end position="484"/>
    </location>
</feature>
<feature type="transmembrane region" description="Helical" evidence="1">
    <location>
        <begin position="371"/>
        <end position="391"/>
    </location>
</feature>
<feature type="transmembrane region" description="Helical" evidence="1">
    <location>
        <begin position="66"/>
        <end position="93"/>
    </location>
</feature>
<name>A0AAN2BKT6_9GAMM</name>
<dbReference type="Proteomes" id="UP001320119">
    <property type="component" value="Chromosome"/>
</dbReference>
<accession>A0AAN2BKT6</accession>
<feature type="transmembrane region" description="Helical" evidence="1">
    <location>
        <begin position="153"/>
        <end position="173"/>
    </location>
</feature>
<dbReference type="EMBL" id="AP023086">
    <property type="protein sequence ID" value="BCD98310.1"/>
    <property type="molecule type" value="Genomic_DNA"/>
</dbReference>
<reference evidence="2 3" key="1">
    <citation type="journal article" date="2022" name="IScience">
        <title>An ultrasensitive nanofiber-based assay for enzymatic hydrolysis and deep-sea microbial degradation of cellulose.</title>
        <authorList>
            <person name="Tsudome M."/>
            <person name="Tachioka M."/>
            <person name="Miyazaki M."/>
            <person name="Uchimura K."/>
            <person name="Tsuda M."/>
            <person name="Takaki Y."/>
            <person name="Deguchi S."/>
        </authorList>
    </citation>
    <scope>NUCLEOTIDE SEQUENCE [LARGE SCALE GENOMIC DNA]</scope>
    <source>
        <strain evidence="2 3">GE09</strain>
    </source>
</reference>
<keyword evidence="1" id="KW-0472">Membrane</keyword>
<dbReference type="AlphaFoldDB" id="A0AAN2BKT6"/>
<feature type="transmembrane region" description="Helical" evidence="1">
    <location>
        <begin position="20"/>
        <end position="45"/>
    </location>
</feature>
<feature type="transmembrane region" description="Helical" evidence="1">
    <location>
        <begin position="252"/>
        <end position="273"/>
    </location>
</feature>
<feature type="transmembrane region" description="Helical" evidence="1">
    <location>
        <begin position="428"/>
        <end position="447"/>
    </location>
</feature>
<organism evidence="2 3">
    <name type="scientific">Marinagarivorans cellulosilyticus</name>
    <dbReference type="NCBI Taxonomy" id="2721545"/>
    <lineage>
        <taxon>Bacteria</taxon>
        <taxon>Pseudomonadati</taxon>
        <taxon>Pseudomonadota</taxon>
        <taxon>Gammaproteobacteria</taxon>
        <taxon>Cellvibrionales</taxon>
        <taxon>Cellvibrionaceae</taxon>
        <taxon>Marinagarivorans</taxon>
    </lineage>
</organism>
<evidence type="ECO:0000313" key="3">
    <source>
        <dbReference type="Proteomes" id="UP001320119"/>
    </source>
</evidence>
<gene>
    <name evidence="2" type="ORF">MARGE09_P2511</name>
</gene>
<dbReference type="PANTHER" id="PTHR30282:SF0">
    <property type="entry name" value="P-AMINOBENZOYL-GLUTAMATE TRANSPORT PROTEIN"/>
    <property type="match status" value="1"/>
</dbReference>
<evidence type="ECO:0000256" key="1">
    <source>
        <dbReference type="SAM" id="Phobius"/>
    </source>
</evidence>
<dbReference type="PANTHER" id="PTHR30282">
    <property type="entry name" value="P-AMINOBENZOYL GLUTAMATE TRANSPORTER"/>
    <property type="match status" value="1"/>
</dbReference>